<evidence type="ECO:0000259" key="2">
    <source>
        <dbReference type="PROSITE" id="PS51283"/>
    </source>
</evidence>
<feature type="compositionally biased region" description="Acidic residues" evidence="1">
    <location>
        <begin position="249"/>
        <end position="271"/>
    </location>
</feature>
<accession>A0A8R1HX14</accession>
<sequence length="349" mass="40055">MPSPEDVPMEDGTNDENQPEQQQQLKVALTRQELVALIDQIDRTPMVVGETWCLVSQKWWTALNKAVRDGYVEDVPAIDNTPISDCVNGFFYLKQHMGEGIDYTPVPAPIFEKLSKMFQLEDDRRDYITRKVVMKNGEKVLEVYPRVIHVTLARSRDVKGDVILQPDDTMETLSQRVRTELALAPNENIRIYVSSGNSQELIDTSAPLDSYFDTVQKVIVDTEVEGEWFFRAANAPRSLFGPQNSSTEGDSELEEEEVDEQEEEEENEADVDLDDCKNLTNARAKIGTTLSTIKRNVLWPLCALWFHVHDFWFYFCQMWPEEVRSTVAFFFGWWILRPPSGTSARLGFL</sequence>
<proteinExistence type="predicted"/>
<dbReference type="Proteomes" id="UP000005237">
    <property type="component" value="Unassembled WGS sequence"/>
</dbReference>
<feature type="region of interest" description="Disordered" evidence="1">
    <location>
        <begin position="240"/>
        <end position="271"/>
    </location>
</feature>
<name>A0A8R1HX14_CAEJA</name>
<reference evidence="4" key="1">
    <citation type="submission" date="2010-08" db="EMBL/GenBank/DDBJ databases">
        <authorList>
            <consortium name="Caenorhabditis japonica Sequencing Consortium"/>
            <person name="Wilson R.K."/>
        </authorList>
    </citation>
    <scope>NUCLEOTIDE SEQUENCE [LARGE SCALE GENOMIC DNA]</scope>
    <source>
        <strain evidence="4">DF5081</strain>
    </source>
</reference>
<evidence type="ECO:0000313" key="3">
    <source>
        <dbReference type="EnsemblMetazoa" id="CJA09708.1"/>
    </source>
</evidence>
<dbReference type="Gene3D" id="3.30.2230.10">
    <property type="entry name" value="DUSP-like"/>
    <property type="match status" value="1"/>
</dbReference>
<evidence type="ECO:0000313" key="4">
    <source>
        <dbReference type="Proteomes" id="UP000005237"/>
    </source>
</evidence>
<keyword evidence="4" id="KW-1185">Reference proteome</keyword>
<reference evidence="3" key="2">
    <citation type="submission" date="2022-06" db="UniProtKB">
        <authorList>
            <consortium name="EnsemblMetazoa"/>
        </authorList>
    </citation>
    <scope>IDENTIFICATION</scope>
    <source>
        <strain evidence="3">DF5081</strain>
    </source>
</reference>
<dbReference type="InterPro" id="IPR006615">
    <property type="entry name" value="Pept_C19_DUSP"/>
</dbReference>
<dbReference type="PROSITE" id="PS51283">
    <property type="entry name" value="DUSP"/>
    <property type="match status" value="1"/>
</dbReference>
<dbReference type="InterPro" id="IPR035927">
    <property type="entry name" value="DUSP-like_sf"/>
</dbReference>
<evidence type="ECO:0000256" key="1">
    <source>
        <dbReference type="SAM" id="MobiDB-lite"/>
    </source>
</evidence>
<feature type="compositionally biased region" description="Acidic residues" evidence="1">
    <location>
        <begin position="7"/>
        <end position="18"/>
    </location>
</feature>
<dbReference type="SUPFAM" id="SSF143791">
    <property type="entry name" value="DUSP-like"/>
    <property type="match status" value="1"/>
</dbReference>
<dbReference type="Pfam" id="PF06337">
    <property type="entry name" value="DUSP"/>
    <property type="match status" value="1"/>
</dbReference>
<dbReference type="AlphaFoldDB" id="A0A8R1HX14"/>
<organism evidence="3 4">
    <name type="scientific">Caenorhabditis japonica</name>
    <dbReference type="NCBI Taxonomy" id="281687"/>
    <lineage>
        <taxon>Eukaryota</taxon>
        <taxon>Metazoa</taxon>
        <taxon>Ecdysozoa</taxon>
        <taxon>Nematoda</taxon>
        <taxon>Chromadorea</taxon>
        <taxon>Rhabditida</taxon>
        <taxon>Rhabditina</taxon>
        <taxon>Rhabditomorpha</taxon>
        <taxon>Rhabditoidea</taxon>
        <taxon>Rhabditidae</taxon>
        <taxon>Peloderinae</taxon>
        <taxon>Caenorhabditis</taxon>
    </lineage>
</organism>
<dbReference type="GO" id="GO:0004843">
    <property type="term" value="F:cysteine-type deubiquitinase activity"/>
    <property type="evidence" value="ECO:0007669"/>
    <property type="project" value="InterPro"/>
</dbReference>
<protein>
    <submittedName>
        <fullName evidence="3">DUSP domain-containing protein</fullName>
    </submittedName>
</protein>
<dbReference type="SMART" id="SM00695">
    <property type="entry name" value="DUSP"/>
    <property type="match status" value="1"/>
</dbReference>
<dbReference type="EnsemblMetazoa" id="CJA09708.1">
    <property type="protein sequence ID" value="CJA09708.1"/>
    <property type="gene ID" value="WBGene00128912"/>
</dbReference>
<feature type="region of interest" description="Disordered" evidence="1">
    <location>
        <begin position="1"/>
        <end position="22"/>
    </location>
</feature>
<feature type="domain" description="DUSP" evidence="2">
    <location>
        <begin position="25"/>
        <end position="133"/>
    </location>
</feature>